<sequence length="809" mass="90357">MLAVLKKRWKPKRAGGGNVNNNNNNARRSVKSIIIEPSVQDSTVEKIRVSTSPRQVHPVGEKVAMAPAPNICVQGGRIEFIKPNSPNTKFEKEKLEARITELEAQLEEEKKTTLKERRNTARFQALIEDRESLARDVEVERGAREEAESRLLEISHQADRTNARLASLQDTINRLEESLRTMAAYKAKYCQIKSENISLNKVIEARMQQFQSTLSKLSRENEALKAQLHTLEAAGTQEEALTERLRLAEEENSRLLAEREQCEKCLDQVAHQVVQALLSQKELREEISSLRDKVKELEKQNYTLSSLLLQQIPKGPPGKQQNTGTPLEVCVRPLSCDEGKLKWRGDSLFWLPIHRPSSLNLESQRLLLQNGSVVLSNGECHKDEGYSTMSSEVQCESGTSMSQCPLERLQEETTNRLGEDELVVGLRVPKHSFIPRSSSDSALLPYTAFNDEQEWWDPDSTLSRIDFDAPPELEEWNMDDIPGLSFLAEDLEDVWFSVLDGQYGLTSPGADSWSSQTTTSEGSKRSSGAESETTPAVGTQFTRDFYRLVKFESTKSLASTSSRSQVSECGREALQSVLQFIAEQQQYLEEPQAEGGSNDSLHNTDSGVTSNLSSSDEVVKTSESRGLLTVPEEAEEDAGAPETPPIKQLTQVSTLEELHKIVDGGAEDEVPQESSHEVDLQEEETSKPTGWVHLNRPADLTDPKLKANLLEVMSSRSSSSCSGSSESGDDHSPYQHLHRLHRSRRHKKASATRDGAVRVHVSPRMSIIGREDIFTRYGAKEQEAVASFDFLEEITTSSRESTTSRPTSQ</sequence>
<feature type="region of interest" description="Disordered" evidence="2">
    <location>
        <begin position="1"/>
        <end position="29"/>
    </location>
</feature>
<evidence type="ECO:0000256" key="2">
    <source>
        <dbReference type="SAM" id="MobiDB-lite"/>
    </source>
</evidence>
<feature type="compositionally biased region" description="Basic residues" evidence="2">
    <location>
        <begin position="736"/>
        <end position="750"/>
    </location>
</feature>
<dbReference type="InterPro" id="IPR026163">
    <property type="entry name" value="Nckap5l"/>
</dbReference>
<feature type="compositionally biased region" description="Polar residues" evidence="2">
    <location>
        <begin position="512"/>
        <end position="537"/>
    </location>
</feature>
<dbReference type="Proteomes" id="UP000494040">
    <property type="component" value="Unassembled WGS sequence"/>
</dbReference>
<feature type="compositionally biased region" description="Basic residues" evidence="2">
    <location>
        <begin position="1"/>
        <end position="13"/>
    </location>
</feature>
<keyword evidence="1" id="KW-0175">Coiled coil</keyword>
<dbReference type="OrthoDB" id="8930856at2759"/>
<feature type="compositionally biased region" description="Low complexity" evidence="2">
    <location>
        <begin position="714"/>
        <end position="726"/>
    </location>
</feature>
<proteinExistence type="predicted"/>
<evidence type="ECO:0000313" key="3">
    <source>
        <dbReference type="EnsemblMetazoa" id="XP_024085974.1"/>
    </source>
</evidence>
<evidence type="ECO:0000256" key="1">
    <source>
        <dbReference type="SAM" id="Coils"/>
    </source>
</evidence>
<dbReference type="EnsemblMetazoa" id="XM_024230206.1">
    <property type="protein sequence ID" value="XP_024085974.1"/>
    <property type="gene ID" value="LOC112128253"/>
</dbReference>
<accession>A0A8I6SU48</accession>
<protein>
    <recommendedName>
        <fullName evidence="5">Nck-associated protein 5</fullName>
    </recommendedName>
</protein>
<evidence type="ECO:0000313" key="4">
    <source>
        <dbReference type="Proteomes" id="UP000494040"/>
    </source>
</evidence>
<feature type="region of interest" description="Disordered" evidence="2">
    <location>
        <begin position="507"/>
        <end position="537"/>
    </location>
</feature>
<feature type="region of interest" description="Disordered" evidence="2">
    <location>
        <begin position="591"/>
        <end position="699"/>
    </location>
</feature>
<feature type="coiled-coil region" evidence="1">
    <location>
        <begin position="144"/>
        <end position="300"/>
    </location>
</feature>
<evidence type="ECO:0008006" key="5">
    <source>
        <dbReference type="Google" id="ProtNLM"/>
    </source>
</evidence>
<name>A0A8I6SU48_CIMLE</name>
<feature type="coiled-coil region" evidence="1">
    <location>
        <begin position="92"/>
        <end position="119"/>
    </location>
</feature>
<dbReference type="PANTHER" id="PTHR21740">
    <property type="entry name" value="NCK-ASSOCIATED PROTEIN 5"/>
    <property type="match status" value="1"/>
</dbReference>
<dbReference type="GeneID" id="112128253"/>
<dbReference type="AlphaFoldDB" id="A0A8I6SU48"/>
<feature type="compositionally biased region" description="Polar residues" evidence="2">
    <location>
        <begin position="595"/>
        <end position="616"/>
    </location>
</feature>
<reference evidence="3" key="1">
    <citation type="submission" date="2022-01" db="UniProtKB">
        <authorList>
            <consortium name="EnsemblMetazoa"/>
        </authorList>
    </citation>
    <scope>IDENTIFICATION</scope>
</reference>
<dbReference type="RefSeq" id="XP_024085974.1">
    <property type="nucleotide sequence ID" value="XM_024230206.1"/>
</dbReference>
<organism evidence="3 4">
    <name type="scientific">Cimex lectularius</name>
    <name type="common">Bed bug</name>
    <name type="synonym">Acanthia lectularia</name>
    <dbReference type="NCBI Taxonomy" id="79782"/>
    <lineage>
        <taxon>Eukaryota</taxon>
        <taxon>Metazoa</taxon>
        <taxon>Ecdysozoa</taxon>
        <taxon>Arthropoda</taxon>
        <taxon>Hexapoda</taxon>
        <taxon>Insecta</taxon>
        <taxon>Pterygota</taxon>
        <taxon>Neoptera</taxon>
        <taxon>Paraneoptera</taxon>
        <taxon>Hemiptera</taxon>
        <taxon>Heteroptera</taxon>
        <taxon>Panheteroptera</taxon>
        <taxon>Cimicomorpha</taxon>
        <taxon>Cimicidae</taxon>
        <taxon>Cimex</taxon>
    </lineage>
</organism>
<feature type="region of interest" description="Disordered" evidence="2">
    <location>
        <begin position="712"/>
        <end position="756"/>
    </location>
</feature>
<dbReference type="PANTHER" id="PTHR21740:SF8">
    <property type="entry name" value="NCK-ASSOCIATED PROTEIN 5"/>
    <property type="match status" value="1"/>
</dbReference>
<keyword evidence="4" id="KW-1185">Reference proteome</keyword>